<dbReference type="GO" id="GO:0016020">
    <property type="term" value="C:membrane"/>
    <property type="evidence" value="ECO:0007669"/>
    <property type="project" value="TreeGrafter"/>
</dbReference>
<feature type="transmembrane region" description="Helical" evidence="2">
    <location>
        <begin position="384"/>
        <end position="405"/>
    </location>
</feature>
<dbReference type="OMA" id="MTHYPTT"/>
<evidence type="ECO:0000313" key="5">
    <source>
        <dbReference type="EMBL" id="EQC26675.1"/>
    </source>
</evidence>
<reference evidence="5 6" key="1">
    <citation type="submission" date="2012-04" db="EMBL/GenBank/DDBJ databases">
        <title>The Genome Sequence of Saprolegnia declina VS20.</title>
        <authorList>
            <consortium name="The Broad Institute Genome Sequencing Platform"/>
            <person name="Russ C."/>
            <person name="Nusbaum C."/>
            <person name="Tyler B."/>
            <person name="van West P."/>
            <person name="Dieguez-Uribeondo J."/>
            <person name="de Bruijn I."/>
            <person name="Tripathy S."/>
            <person name="Jiang R."/>
            <person name="Young S.K."/>
            <person name="Zeng Q."/>
            <person name="Gargeya S."/>
            <person name="Fitzgerald M."/>
            <person name="Haas B."/>
            <person name="Abouelleil A."/>
            <person name="Alvarado L."/>
            <person name="Arachchi H.M."/>
            <person name="Berlin A."/>
            <person name="Chapman S.B."/>
            <person name="Goldberg J."/>
            <person name="Griggs A."/>
            <person name="Gujja S."/>
            <person name="Hansen M."/>
            <person name="Howarth C."/>
            <person name="Imamovic A."/>
            <person name="Larimer J."/>
            <person name="McCowen C."/>
            <person name="Montmayeur A."/>
            <person name="Murphy C."/>
            <person name="Neiman D."/>
            <person name="Pearson M."/>
            <person name="Priest M."/>
            <person name="Roberts A."/>
            <person name="Saif S."/>
            <person name="Shea T."/>
            <person name="Sisk P."/>
            <person name="Sykes S."/>
            <person name="Wortman J."/>
            <person name="Nusbaum C."/>
            <person name="Birren B."/>
        </authorList>
    </citation>
    <scope>NUCLEOTIDE SEQUENCE [LARGE SCALE GENOMIC DNA]</scope>
    <source>
        <strain evidence="5 6">VS20</strain>
    </source>
</reference>
<feature type="compositionally biased region" description="Basic and acidic residues" evidence="1">
    <location>
        <begin position="15"/>
        <end position="26"/>
    </location>
</feature>
<evidence type="ECO:0000259" key="3">
    <source>
        <dbReference type="Pfam" id="PF01757"/>
    </source>
</evidence>
<dbReference type="PANTHER" id="PTHR23028">
    <property type="entry name" value="ACETYLTRANSFERASE"/>
    <property type="match status" value="1"/>
</dbReference>
<evidence type="ECO:0000313" key="6">
    <source>
        <dbReference type="Proteomes" id="UP000030762"/>
    </source>
</evidence>
<accession>T0PZZ2</accession>
<name>T0PZZ2_SAPDV</name>
<feature type="transmembrane region" description="Helical" evidence="2">
    <location>
        <begin position="227"/>
        <end position="249"/>
    </location>
</feature>
<evidence type="ECO:0000256" key="2">
    <source>
        <dbReference type="SAM" id="Phobius"/>
    </source>
</evidence>
<dbReference type="Pfam" id="PF19040">
    <property type="entry name" value="SGNH"/>
    <property type="match status" value="1"/>
</dbReference>
<dbReference type="eggNOG" id="ENOG502S34G">
    <property type="taxonomic scope" value="Eukaryota"/>
</dbReference>
<proteinExistence type="predicted"/>
<evidence type="ECO:0000256" key="1">
    <source>
        <dbReference type="SAM" id="MobiDB-lite"/>
    </source>
</evidence>
<dbReference type="STRING" id="1156394.T0PZZ2"/>
<feature type="domain" description="SGNH" evidence="4">
    <location>
        <begin position="527"/>
        <end position="746"/>
    </location>
</feature>
<dbReference type="GO" id="GO:0000271">
    <property type="term" value="P:polysaccharide biosynthetic process"/>
    <property type="evidence" value="ECO:0007669"/>
    <property type="project" value="TreeGrafter"/>
</dbReference>
<dbReference type="InParanoid" id="T0PZZ2"/>
<dbReference type="PANTHER" id="PTHR23028:SF53">
    <property type="entry name" value="ACYL_TRANSF_3 DOMAIN-CONTAINING PROTEIN"/>
    <property type="match status" value="1"/>
</dbReference>
<dbReference type="InterPro" id="IPR050879">
    <property type="entry name" value="Acyltransferase_3"/>
</dbReference>
<feature type="transmembrane region" description="Helical" evidence="2">
    <location>
        <begin position="346"/>
        <end position="364"/>
    </location>
</feature>
<feature type="domain" description="Acyltransferase 3" evidence="3">
    <location>
        <begin position="71"/>
        <end position="404"/>
    </location>
</feature>
<feature type="transmembrane region" description="Helical" evidence="2">
    <location>
        <begin position="198"/>
        <end position="220"/>
    </location>
</feature>
<dbReference type="GeneID" id="19956240"/>
<gene>
    <name evidence="5" type="ORF">SDRG_15513</name>
</gene>
<dbReference type="OrthoDB" id="207378at2759"/>
<feature type="transmembrane region" description="Helical" evidence="2">
    <location>
        <begin position="255"/>
        <end position="276"/>
    </location>
</feature>
<feature type="transmembrane region" description="Helical" evidence="2">
    <location>
        <begin position="315"/>
        <end position="334"/>
    </location>
</feature>
<protein>
    <recommendedName>
        <fullName evidence="7">Acyltransferase 3 domain-containing protein</fullName>
    </recommendedName>
</protein>
<feature type="region of interest" description="Disordered" evidence="1">
    <location>
        <begin position="1"/>
        <end position="35"/>
    </location>
</feature>
<organism evidence="5 6">
    <name type="scientific">Saprolegnia diclina (strain VS20)</name>
    <dbReference type="NCBI Taxonomy" id="1156394"/>
    <lineage>
        <taxon>Eukaryota</taxon>
        <taxon>Sar</taxon>
        <taxon>Stramenopiles</taxon>
        <taxon>Oomycota</taxon>
        <taxon>Saprolegniomycetes</taxon>
        <taxon>Saprolegniales</taxon>
        <taxon>Saprolegniaceae</taxon>
        <taxon>Saprolegnia</taxon>
    </lineage>
</organism>
<feature type="compositionally biased region" description="Pro residues" evidence="1">
    <location>
        <begin position="1"/>
        <end position="12"/>
    </location>
</feature>
<dbReference type="Pfam" id="PF01757">
    <property type="entry name" value="Acyl_transf_3"/>
    <property type="match status" value="1"/>
</dbReference>
<dbReference type="GO" id="GO:0016747">
    <property type="term" value="F:acyltransferase activity, transferring groups other than amino-acyl groups"/>
    <property type="evidence" value="ECO:0007669"/>
    <property type="project" value="InterPro"/>
</dbReference>
<feature type="transmembrane region" description="Helical" evidence="2">
    <location>
        <begin position="137"/>
        <end position="157"/>
    </location>
</feature>
<dbReference type="AlphaFoldDB" id="T0PZZ2"/>
<evidence type="ECO:0000259" key="4">
    <source>
        <dbReference type="Pfam" id="PF19040"/>
    </source>
</evidence>
<keyword evidence="2" id="KW-0472">Membrane</keyword>
<dbReference type="InterPro" id="IPR043968">
    <property type="entry name" value="SGNH"/>
</dbReference>
<dbReference type="EMBL" id="JH767225">
    <property type="protein sequence ID" value="EQC26675.1"/>
    <property type="molecule type" value="Genomic_DNA"/>
</dbReference>
<dbReference type="Proteomes" id="UP000030762">
    <property type="component" value="Unassembled WGS sequence"/>
</dbReference>
<evidence type="ECO:0008006" key="7">
    <source>
        <dbReference type="Google" id="ProtNLM"/>
    </source>
</evidence>
<keyword evidence="2" id="KW-0812">Transmembrane</keyword>
<keyword evidence="2" id="KW-1133">Transmembrane helix</keyword>
<feature type="transmembrane region" description="Helical" evidence="2">
    <location>
        <begin position="288"/>
        <end position="309"/>
    </location>
</feature>
<feature type="transmembrane region" description="Helical" evidence="2">
    <location>
        <begin position="417"/>
        <end position="439"/>
    </location>
</feature>
<dbReference type="RefSeq" id="XP_008619910.1">
    <property type="nucleotide sequence ID" value="XM_008621688.1"/>
</dbReference>
<feature type="transmembrane region" description="Helical" evidence="2">
    <location>
        <begin position="96"/>
        <end position="116"/>
    </location>
</feature>
<keyword evidence="6" id="KW-1185">Reference proteome</keyword>
<dbReference type="InterPro" id="IPR002656">
    <property type="entry name" value="Acyl_transf_3_dom"/>
</dbReference>
<sequence>MAYPPPTAPPTPMRHLHDNDDDDRHGRSPVASDHYEVETPRDDIQSMVTVVVDGSPPAAPAPAHSLSYRPDIDGLRALAVIPVVVFHAYPTSIPGGFIGVDIFFVISGYLISGILFKETRQGKFTYANFYSRRIRRIFPGLILVLTFTIVAGCFWYLEDALVSMAKTLTAGAVFGANIQVLFLKQTYFSSSVKEDPLLHLWSLGVEEQFYIFWPFVVALLAKLPAKAAVAGQVLILVASFALNISLLGYDGNNNWSFYFPFCRFWQMAMGGLLAYMSLDPSVPRLSSVSPLGATAVCAVGFALIIVGFVCIDESMAFPGWWSLLPTVGAALLILSGPDTLLHKWTLSLRPAVFIGHISYALYLWHWPLLVYAKARFPNDALRPWYQSPYMMIVYSVAASVLTLYGVENLLRRRKHKLVVPGLSLCMVILLALGLCMTHYPTTFSVLSQPKPISSGPILTPVATHTNGSAAEVPNMSKPPMYESPTVAKILAAKGDYQPDGPEFHTVDAGSPYIPTSENMILNMGQKDNLVIVFGDSHGHMLKPRFSYLYHQAVTKSAPFPTIVFKTRNGTPPLACTPGHADVVDMIKQVKPKAVFYATDWPQWIRPNAGAADHGTSPQCCTAGYVDACTNQSPKDAKQLIATFQSELAAFTALGIKVFVATLNPEGPAFNFANMLNGNSVGAVSPVSKSAYKAAHADLIAMVEGAVKAVNGTIIDYTDNQCWKDDCNVVSNVGEPLMRDNDHFRPAYVASYLSVVDQVAIAGLGNTTSVKTM</sequence>
<dbReference type="VEuPathDB" id="FungiDB:SDRG_15513"/>